<name>A0ABU2MU40_9ACTN</name>
<dbReference type="EMBL" id="JAVREL010000011">
    <property type="protein sequence ID" value="MDT0344833.1"/>
    <property type="molecule type" value="Genomic_DNA"/>
</dbReference>
<comment type="caution">
    <text evidence="3">The sequence shown here is derived from an EMBL/GenBank/DDBJ whole genome shotgun (WGS) entry which is preliminary data.</text>
</comment>
<evidence type="ECO:0000256" key="2">
    <source>
        <dbReference type="SAM" id="Phobius"/>
    </source>
</evidence>
<feature type="compositionally biased region" description="Polar residues" evidence="1">
    <location>
        <begin position="243"/>
        <end position="257"/>
    </location>
</feature>
<keyword evidence="2" id="KW-1133">Transmembrane helix</keyword>
<feature type="transmembrane region" description="Helical" evidence="2">
    <location>
        <begin position="119"/>
        <end position="145"/>
    </location>
</feature>
<keyword evidence="2" id="KW-0472">Membrane</keyword>
<dbReference type="Proteomes" id="UP001183246">
    <property type="component" value="Unassembled WGS sequence"/>
</dbReference>
<evidence type="ECO:0000256" key="1">
    <source>
        <dbReference type="SAM" id="MobiDB-lite"/>
    </source>
</evidence>
<reference evidence="4" key="1">
    <citation type="submission" date="2023-07" db="EMBL/GenBank/DDBJ databases">
        <title>30 novel species of actinomycetes from the DSMZ collection.</title>
        <authorList>
            <person name="Nouioui I."/>
        </authorList>
    </citation>
    <scope>NUCLEOTIDE SEQUENCE [LARGE SCALE GENOMIC DNA]</scope>
    <source>
        <strain evidence="4">DSM 44938</strain>
    </source>
</reference>
<sequence length="263" mass="27451">MPTQAAAPGGPVPQTVWQPARETLIAPWVRGGALARPALSLWGLISLGGLLVFTPELRALVRDYPESADNIDFGGLAEWAQGNQWVTPLTGVLTGVLLIALGSLRYAGRRLRASTERGIRLWVAAGAAYWLLWAGAIGLSTVWFLGMDDGLSGDAARASAAPAHLAAHVGVGLALSVNAVVVPFVGIGALVRLTRALGGEVSLPAPTGWEYVDDDRLAARMGRMPPPPGMPHSLSRSSRCEPATSQPPRSVTKSTTACCGLVP</sequence>
<dbReference type="RefSeq" id="WP_311705957.1">
    <property type="nucleotide sequence ID" value="NZ_JAVREL010000011.1"/>
</dbReference>
<keyword evidence="4" id="KW-1185">Reference proteome</keyword>
<gene>
    <name evidence="3" type="ORF">RM590_19780</name>
</gene>
<protein>
    <submittedName>
        <fullName evidence="3">Uncharacterized protein</fullName>
    </submittedName>
</protein>
<proteinExistence type="predicted"/>
<accession>A0ABU2MU40</accession>
<evidence type="ECO:0000313" key="4">
    <source>
        <dbReference type="Proteomes" id="UP001183246"/>
    </source>
</evidence>
<keyword evidence="2" id="KW-0812">Transmembrane</keyword>
<feature type="transmembrane region" description="Helical" evidence="2">
    <location>
        <begin position="33"/>
        <end position="53"/>
    </location>
</feature>
<feature type="region of interest" description="Disordered" evidence="1">
    <location>
        <begin position="222"/>
        <end position="263"/>
    </location>
</feature>
<organism evidence="3 4">
    <name type="scientific">Streptomyces litchfieldiae</name>
    <dbReference type="NCBI Taxonomy" id="3075543"/>
    <lineage>
        <taxon>Bacteria</taxon>
        <taxon>Bacillati</taxon>
        <taxon>Actinomycetota</taxon>
        <taxon>Actinomycetes</taxon>
        <taxon>Kitasatosporales</taxon>
        <taxon>Streptomycetaceae</taxon>
        <taxon>Streptomyces</taxon>
    </lineage>
</organism>
<evidence type="ECO:0000313" key="3">
    <source>
        <dbReference type="EMBL" id="MDT0344833.1"/>
    </source>
</evidence>
<feature type="transmembrane region" description="Helical" evidence="2">
    <location>
        <begin position="165"/>
        <end position="191"/>
    </location>
</feature>
<feature type="transmembrane region" description="Helical" evidence="2">
    <location>
        <begin position="85"/>
        <end position="107"/>
    </location>
</feature>